<dbReference type="Proteomes" id="UP000887576">
    <property type="component" value="Unplaced"/>
</dbReference>
<protein>
    <submittedName>
        <fullName evidence="2">Uncharacterized protein</fullName>
    </submittedName>
</protein>
<dbReference type="WBParaSite" id="JU765_v2.g10231.t1">
    <property type="protein sequence ID" value="JU765_v2.g10231.t1"/>
    <property type="gene ID" value="JU765_v2.g10231"/>
</dbReference>
<evidence type="ECO:0000313" key="1">
    <source>
        <dbReference type="Proteomes" id="UP000887576"/>
    </source>
</evidence>
<organism evidence="1 2">
    <name type="scientific">Panagrolaimus sp. JU765</name>
    <dbReference type="NCBI Taxonomy" id="591449"/>
    <lineage>
        <taxon>Eukaryota</taxon>
        <taxon>Metazoa</taxon>
        <taxon>Ecdysozoa</taxon>
        <taxon>Nematoda</taxon>
        <taxon>Chromadorea</taxon>
        <taxon>Rhabditida</taxon>
        <taxon>Tylenchina</taxon>
        <taxon>Panagrolaimomorpha</taxon>
        <taxon>Panagrolaimoidea</taxon>
        <taxon>Panagrolaimidae</taxon>
        <taxon>Panagrolaimus</taxon>
    </lineage>
</organism>
<evidence type="ECO:0000313" key="2">
    <source>
        <dbReference type="WBParaSite" id="JU765_v2.g10231.t1"/>
    </source>
</evidence>
<reference evidence="2" key="1">
    <citation type="submission" date="2022-11" db="UniProtKB">
        <authorList>
            <consortium name="WormBaseParasite"/>
        </authorList>
    </citation>
    <scope>IDENTIFICATION</scope>
</reference>
<accession>A0AC34PV05</accession>
<proteinExistence type="predicted"/>
<sequence>MKSSKRGSSQISNPNVNLRTIRVALFGGNKVGKSAIAKQFVYNEFDTEEELSMIELYQRQMVINGETLIFEILDTNQDLNSPIVEQHFTGFDGYLLVFSLLDMNSLAMIGETRLKIRQARNKHDNFEDVFHIPMVLIGNKKDLLGDQPISKEILEFAESFSMPLIMTSAWTGEGIQEAFTEIMSEIDKHNGINLMDKKQKREGSLLSKKYLSRIKCNIL</sequence>
<name>A0AC34PV05_9BILA</name>